<dbReference type="PANTHER" id="PTHR32385:SF15">
    <property type="entry name" value="INOSITOL PHOSPHOCERAMIDE MANNOSYLTRANSFERASE 1"/>
    <property type="match status" value="1"/>
</dbReference>
<dbReference type="GO" id="GO:0016020">
    <property type="term" value="C:membrane"/>
    <property type="evidence" value="ECO:0007669"/>
    <property type="project" value="GOC"/>
</dbReference>
<dbReference type="InterPro" id="IPR051706">
    <property type="entry name" value="Glycosyltransferase_domain"/>
</dbReference>
<dbReference type="SUPFAM" id="SSF53448">
    <property type="entry name" value="Nucleotide-diphospho-sugar transferases"/>
    <property type="match status" value="1"/>
</dbReference>
<gene>
    <name evidence="1" type="ORF">I6G66_21980</name>
</gene>
<reference evidence="1 2" key="1">
    <citation type="submission" date="2020-12" db="EMBL/GenBank/DDBJ databases">
        <title>FDA dAtabase for Regulatory Grade micrObial Sequences (FDA-ARGOS): Supporting development and validation of Infectious Disease Dx tests.</title>
        <authorList>
            <person name="Sproer C."/>
            <person name="Gronow S."/>
            <person name="Severitt S."/>
            <person name="Schroder I."/>
            <person name="Tallon L."/>
            <person name="Sadzewicz L."/>
            <person name="Zhao X."/>
            <person name="Boylan J."/>
            <person name="Ott S."/>
            <person name="Bowen H."/>
            <person name="Vavikolanu K."/>
            <person name="Mehta A."/>
            <person name="Aluvathingal J."/>
            <person name="Nadendla S."/>
            <person name="Lowell S."/>
            <person name="Myers T."/>
            <person name="Yan Y."/>
            <person name="Sichtig H."/>
        </authorList>
    </citation>
    <scope>NUCLEOTIDE SEQUENCE [LARGE SCALE GENOMIC DNA]</scope>
    <source>
        <strain evidence="1 2">FDAARGOS_909</strain>
    </source>
</reference>
<dbReference type="RefSeq" id="WP_099735005.1">
    <property type="nucleotide sequence ID" value="NZ_CP065668.1"/>
</dbReference>
<protein>
    <submittedName>
        <fullName evidence="1">Capsular biosynthesis protein</fullName>
    </submittedName>
</protein>
<name>A0A7T2S9P8_DELAC</name>
<dbReference type="PANTHER" id="PTHR32385">
    <property type="entry name" value="MANNOSYL PHOSPHORYLINOSITOL CERAMIDE SYNTHASE"/>
    <property type="match status" value="1"/>
</dbReference>
<sequence>MPAPLQLPPSPPAADGLAAEIPKTIWTYWNHPEPDAFVLSCIQSWRVNCPGYAVHLVHPGNRGQHVPEEALPENFARLSPTKQADWIRLYLVARHGGFWLDASILLTRSLDWMLPARGPAEFVGFYLEGFTQDPEYPVIENWLFGAPAGSSFVTAWQQEFHQALVIEGTQKYLERAQADPSWEATRQGIPDPDYLLCHIAAQQVLRRQTHGQLVLYKAEDTAFIYHRALRWKWYLLYPQLCLVPAAASVAPLVKLRGGERRHFAEMQALHGGAVPGSLWDQALQLRPAAS</sequence>
<organism evidence="1 2">
    <name type="scientific">Delftia acidovorans</name>
    <name type="common">Pseudomonas acidovorans</name>
    <name type="synonym">Comamonas acidovorans</name>
    <dbReference type="NCBI Taxonomy" id="80866"/>
    <lineage>
        <taxon>Bacteria</taxon>
        <taxon>Pseudomonadati</taxon>
        <taxon>Pseudomonadota</taxon>
        <taxon>Betaproteobacteria</taxon>
        <taxon>Burkholderiales</taxon>
        <taxon>Comamonadaceae</taxon>
        <taxon>Delftia</taxon>
    </lineage>
</organism>
<evidence type="ECO:0000313" key="2">
    <source>
        <dbReference type="Proteomes" id="UP000594778"/>
    </source>
</evidence>
<evidence type="ECO:0000313" key="1">
    <source>
        <dbReference type="EMBL" id="QPS11534.1"/>
    </source>
</evidence>
<dbReference type="Gene3D" id="3.90.550.20">
    <property type="match status" value="1"/>
</dbReference>
<proteinExistence type="predicted"/>
<accession>A0A7T2S9P8</accession>
<dbReference type="AlphaFoldDB" id="A0A7T2S9P8"/>
<dbReference type="GO" id="GO:0051999">
    <property type="term" value="P:mannosyl-inositol phosphorylceramide biosynthetic process"/>
    <property type="evidence" value="ECO:0007669"/>
    <property type="project" value="TreeGrafter"/>
</dbReference>
<dbReference type="InterPro" id="IPR029044">
    <property type="entry name" value="Nucleotide-diphossugar_trans"/>
</dbReference>
<dbReference type="EMBL" id="CP065668">
    <property type="protein sequence ID" value="QPS11534.1"/>
    <property type="molecule type" value="Genomic_DNA"/>
</dbReference>
<dbReference type="Proteomes" id="UP000594778">
    <property type="component" value="Chromosome"/>
</dbReference>
<dbReference type="InterPro" id="IPR008441">
    <property type="entry name" value="AfumC-like_glycosyl_Trfase"/>
</dbReference>
<dbReference type="GO" id="GO:0000030">
    <property type="term" value="F:mannosyltransferase activity"/>
    <property type="evidence" value="ECO:0007669"/>
    <property type="project" value="TreeGrafter"/>
</dbReference>
<dbReference type="Pfam" id="PF05704">
    <property type="entry name" value="Caps_synth"/>
    <property type="match status" value="1"/>
</dbReference>